<dbReference type="InterPro" id="IPR042885">
    <property type="entry name" value="HIPP47/16"/>
</dbReference>
<dbReference type="PANTHER" id="PTHR46932:SF9">
    <property type="entry name" value="OS02G0585100 PROTEIN"/>
    <property type="match status" value="1"/>
</dbReference>
<evidence type="ECO:0000313" key="2">
    <source>
        <dbReference type="EMBL" id="CAD6250537.1"/>
    </source>
</evidence>
<dbReference type="Proteomes" id="UP000604825">
    <property type="component" value="Unassembled WGS sequence"/>
</dbReference>
<dbReference type="EMBL" id="CAJGYO010000008">
    <property type="protein sequence ID" value="CAD6250537.1"/>
    <property type="molecule type" value="Genomic_DNA"/>
</dbReference>
<dbReference type="OrthoDB" id="692882at2759"/>
<sequence>MSPSPSSFLFYYSSTELGIHACSPSLPQQKIVIRVQMECDRCRSKALALVAATGGVDSVSLAGDGRDQVVVVGDDVDSVKLTNALRRKVGPAEIVQVAEAKKEGGGGNNPPAATATALPEFVASSPWYYQQYPQPAAVVYEHPAEGYACAYGYQTRTDSICSIM</sequence>
<organism evidence="2 3">
    <name type="scientific">Miscanthus lutarioriparius</name>
    <dbReference type="NCBI Taxonomy" id="422564"/>
    <lineage>
        <taxon>Eukaryota</taxon>
        <taxon>Viridiplantae</taxon>
        <taxon>Streptophyta</taxon>
        <taxon>Embryophyta</taxon>
        <taxon>Tracheophyta</taxon>
        <taxon>Spermatophyta</taxon>
        <taxon>Magnoliopsida</taxon>
        <taxon>Liliopsida</taxon>
        <taxon>Poales</taxon>
        <taxon>Poaceae</taxon>
        <taxon>PACMAD clade</taxon>
        <taxon>Panicoideae</taxon>
        <taxon>Andropogonodae</taxon>
        <taxon>Andropogoneae</taxon>
        <taxon>Saccharinae</taxon>
        <taxon>Miscanthus</taxon>
    </lineage>
</organism>
<comment type="caution">
    <text evidence="2">The sequence shown here is derived from an EMBL/GenBank/DDBJ whole genome shotgun (WGS) entry which is preliminary data.</text>
</comment>
<dbReference type="PANTHER" id="PTHR46932">
    <property type="entry name" value="HEAVY METAL-ASSOCIATED ISOPRENYLATED PLANT PROTEIN 47"/>
    <property type="match status" value="1"/>
</dbReference>
<accession>A0A811Q394</accession>
<name>A0A811Q394_9POAL</name>
<dbReference type="Gene3D" id="3.30.70.100">
    <property type="match status" value="1"/>
</dbReference>
<dbReference type="Pfam" id="PF00403">
    <property type="entry name" value="HMA"/>
    <property type="match status" value="1"/>
</dbReference>
<protein>
    <recommendedName>
        <fullName evidence="1">HMA domain-containing protein</fullName>
    </recommendedName>
</protein>
<dbReference type="PROSITE" id="PS50846">
    <property type="entry name" value="HMA_2"/>
    <property type="match status" value="1"/>
</dbReference>
<feature type="domain" description="HMA" evidence="1">
    <location>
        <begin position="28"/>
        <end position="97"/>
    </location>
</feature>
<keyword evidence="3" id="KW-1185">Reference proteome</keyword>
<dbReference type="GO" id="GO:0046872">
    <property type="term" value="F:metal ion binding"/>
    <property type="evidence" value="ECO:0007669"/>
    <property type="project" value="InterPro"/>
</dbReference>
<proteinExistence type="predicted"/>
<dbReference type="AlphaFoldDB" id="A0A811Q394"/>
<evidence type="ECO:0000259" key="1">
    <source>
        <dbReference type="PROSITE" id="PS50846"/>
    </source>
</evidence>
<dbReference type="InterPro" id="IPR006121">
    <property type="entry name" value="HMA_dom"/>
</dbReference>
<gene>
    <name evidence="2" type="ORF">NCGR_LOCUS34316</name>
</gene>
<evidence type="ECO:0000313" key="3">
    <source>
        <dbReference type="Proteomes" id="UP000604825"/>
    </source>
</evidence>
<reference evidence="2" key="1">
    <citation type="submission" date="2020-10" db="EMBL/GenBank/DDBJ databases">
        <authorList>
            <person name="Han B."/>
            <person name="Lu T."/>
            <person name="Zhao Q."/>
            <person name="Huang X."/>
            <person name="Zhao Y."/>
        </authorList>
    </citation>
    <scope>NUCLEOTIDE SEQUENCE</scope>
</reference>